<proteinExistence type="predicted"/>
<dbReference type="AlphaFoldDB" id="A0A1T4YQY9"/>
<dbReference type="STRING" id="1736691.SAMN06295964_0482"/>
<evidence type="ECO:0008006" key="3">
    <source>
        <dbReference type="Google" id="ProtNLM"/>
    </source>
</evidence>
<protein>
    <recommendedName>
        <fullName evidence="3">GIY-YIG domain-containing protein</fullName>
    </recommendedName>
</protein>
<dbReference type="Proteomes" id="UP000191040">
    <property type="component" value="Chromosome I"/>
</dbReference>
<keyword evidence="2" id="KW-1185">Reference proteome</keyword>
<evidence type="ECO:0000313" key="2">
    <source>
        <dbReference type="Proteomes" id="UP000191040"/>
    </source>
</evidence>
<organism evidence="1 2">
    <name type="scientific">Aeromicrobium choanae</name>
    <dbReference type="NCBI Taxonomy" id="1736691"/>
    <lineage>
        <taxon>Bacteria</taxon>
        <taxon>Bacillati</taxon>
        <taxon>Actinomycetota</taxon>
        <taxon>Actinomycetes</taxon>
        <taxon>Propionibacteriales</taxon>
        <taxon>Nocardioidaceae</taxon>
        <taxon>Aeromicrobium</taxon>
    </lineage>
</organism>
<accession>A0A1T4YQY9</accession>
<sequence>MLIGAYGTHWDRDVYEWNRVARRQLLGERYGEVVDFSAARGIYVLHRGPEIYYVGLTIEYGRMSGRLSDHAKPTSRHSGNWDAFSWFSFDGPGEHVDPPGFTEVDDDWDHYDLTIAGAAKGLEAILIEILAPSGNRRVEKHGDAERWDQVHTFDWSNKADRRPRG</sequence>
<name>A0A1T4YQY9_9ACTN</name>
<reference evidence="2" key="1">
    <citation type="submission" date="2017-02" db="EMBL/GenBank/DDBJ databases">
        <authorList>
            <person name="Varghese N."/>
            <person name="Submissions S."/>
        </authorList>
    </citation>
    <scope>NUCLEOTIDE SEQUENCE [LARGE SCALE GENOMIC DNA]</scope>
    <source>
        <strain evidence="2">9H-4</strain>
    </source>
</reference>
<gene>
    <name evidence="1" type="ORF">SAMN06295964_0482</name>
</gene>
<evidence type="ECO:0000313" key="1">
    <source>
        <dbReference type="EMBL" id="SKB04140.1"/>
    </source>
</evidence>
<dbReference type="EMBL" id="LT796768">
    <property type="protein sequence ID" value="SKB04140.1"/>
    <property type="molecule type" value="Genomic_DNA"/>
</dbReference>